<dbReference type="Proteomes" id="UP000541425">
    <property type="component" value="Unassembled WGS sequence"/>
</dbReference>
<dbReference type="InterPro" id="IPR018392">
    <property type="entry name" value="LysM"/>
</dbReference>
<dbReference type="EMBL" id="JACICA010000007">
    <property type="protein sequence ID" value="MBB3703049.1"/>
    <property type="molecule type" value="Genomic_DNA"/>
</dbReference>
<proteinExistence type="inferred from homology"/>
<dbReference type="GO" id="GO:0003677">
    <property type="term" value="F:DNA binding"/>
    <property type="evidence" value="ECO:0007669"/>
    <property type="project" value="UniProtKB-KW"/>
</dbReference>
<feature type="transmembrane region" description="Helical" evidence="5">
    <location>
        <begin position="257"/>
        <end position="279"/>
    </location>
</feature>
<evidence type="ECO:0000256" key="4">
    <source>
        <dbReference type="SAM" id="MobiDB-lite"/>
    </source>
</evidence>
<sequence>MNTKYSPQDFATFFAQYQGISKKKAEAFIRSFFDTIESGLMDDKFVKIKGFGTFKIITVGERESINVNTGKRIQISSHPKITFTPDTLLKDTVNKPFAQFQTVTLNEDIKDSDFAEIDSKVALEVKLAEKEIVEQPETIFQKDENLASEETTISDDLVPTEDLSILEESQVSALSEVEKPSKAEEVTSLDNSNEPQEGLSQEEIPLIELSEGASFIPIHGSNAENNSNETASKNNAEEDGTEEQISPTKHSIRHLKIAGFILCSLALLITFYFAGYYHIFGDHMETVKVSTITPPAGSTPQSSKIATLADTPQTKPANTANFNKPDTLPPAIPPTVPSTPQFRPEDMYAQMEGSNYKIIGIIGTHSLQRGENLYRLAKQTYGNRDFAKYIIFFNKIENPDVITIGSVVKLPKLEKKN</sequence>
<dbReference type="PROSITE" id="PS51782">
    <property type="entry name" value="LYSM"/>
    <property type="match status" value="1"/>
</dbReference>
<feature type="compositionally biased region" description="Polar residues" evidence="4">
    <location>
        <begin position="188"/>
        <end position="199"/>
    </location>
</feature>
<dbReference type="GO" id="GO:0005829">
    <property type="term" value="C:cytosol"/>
    <property type="evidence" value="ECO:0007669"/>
    <property type="project" value="TreeGrafter"/>
</dbReference>
<dbReference type="InterPro" id="IPR000119">
    <property type="entry name" value="Hist_DNA-bd"/>
</dbReference>
<evidence type="ECO:0000256" key="5">
    <source>
        <dbReference type="SAM" id="Phobius"/>
    </source>
</evidence>
<keyword evidence="5" id="KW-1133">Transmembrane helix</keyword>
<dbReference type="SMART" id="SM00411">
    <property type="entry name" value="BHL"/>
    <property type="match status" value="1"/>
</dbReference>
<comment type="similarity">
    <text evidence="1 3">Belongs to the bacterial histone-like protein family.</text>
</comment>
<evidence type="ECO:0000313" key="7">
    <source>
        <dbReference type="EMBL" id="MBB3703049.1"/>
    </source>
</evidence>
<dbReference type="PANTHER" id="PTHR33175">
    <property type="entry name" value="DNA-BINDING PROTEIN HU"/>
    <property type="match status" value="1"/>
</dbReference>
<feature type="domain" description="LysM" evidence="6">
    <location>
        <begin position="363"/>
        <end position="410"/>
    </location>
</feature>
<evidence type="ECO:0000256" key="1">
    <source>
        <dbReference type="ARBA" id="ARBA00010529"/>
    </source>
</evidence>
<feature type="compositionally biased region" description="Low complexity" evidence="4">
    <location>
        <begin position="221"/>
        <end position="234"/>
    </location>
</feature>
<evidence type="ECO:0000256" key="3">
    <source>
        <dbReference type="RuleBase" id="RU003939"/>
    </source>
</evidence>
<gene>
    <name evidence="7" type="ORF">FHS60_001522</name>
</gene>
<dbReference type="InterPro" id="IPR036779">
    <property type="entry name" value="LysM_dom_sf"/>
</dbReference>
<feature type="compositionally biased region" description="Basic and acidic residues" evidence="4">
    <location>
        <begin position="176"/>
        <end position="185"/>
    </location>
</feature>
<keyword evidence="5" id="KW-0812">Transmembrane</keyword>
<organism evidence="7 8">
    <name type="scientific">Alloprevotella rava</name>
    <dbReference type="NCBI Taxonomy" id="671218"/>
    <lineage>
        <taxon>Bacteria</taxon>
        <taxon>Pseudomonadati</taxon>
        <taxon>Bacteroidota</taxon>
        <taxon>Bacteroidia</taxon>
        <taxon>Bacteroidales</taxon>
        <taxon>Prevotellaceae</taxon>
        <taxon>Alloprevotella</taxon>
    </lineage>
</organism>
<protein>
    <submittedName>
        <fullName evidence="7">Nucleoid DNA-binding protein/nucleoid-associated protein YgaU</fullName>
    </submittedName>
</protein>
<evidence type="ECO:0000256" key="2">
    <source>
        <dbReference type="ARBA" id="ARBA00023125"/>
    </source>
</evidence>
<feature type="compositionally biased region" description="Polar residues" evidence="4">
    <location>
        <begin position="295"/>
        <end position="324"/>
    </location>
</feature>
<name>A0A7W5UF60_9BACT</name>
<evidence type="ECO:0000259" key="6">
    <source>
        <dbReference type="PROSITE" id="PS51782"/>
    </source>
</evidence>
<evidence type="ECO:0000313" key="8">
    <source>
        <dbReference type="Proteomes" id="UP000541425"/>
    </source>
</evidence>
<keyword evidence="2 7" id="KW-0238">DNA-binding</keyword>
<feature type="region of interest" description="Disordered" evidence="4">
    <location>
        <begin position="217"/>
        <end position="247"/>
    </location>
</feature>
<dbReference type="PANTHER" id="PTHR33175:SF2">
    <property type="entry name" value="INTEGRATION HOST FACTOR SUBUNIT ALPHA"/>
    <property type="match status" value="1"/>
</dbReference>
<dbReference type="Gene3D" id="3.10.350.10">
    <property type="entry name" value="LysM domain"/>
    <property type="match status" value="1"/>
</dbReference>
<feature type="region of interest" description="Disordered" evidence="4">
    <location>
        <begin position="169"/>
        <end position="199"/>
    </location>
</feature>
<dbReference type="CDD" id="cd13832">
    <property type="entry name" value="IHF"/>
    <property type="match status" value="1"/>
</dbReference>
<reference evidence="7 8" key="1">
    <citation type="submission" date="2020-08" db="EMBL/GenBank/DDBJ databases">
        <title>Genomic Encyclopedia of Type Strains, Phase IV (KMG-IV): sequencing the most valuable type-strain genomes for metagenomic binning, comparative biology and taxonomic classification.</title>
        <authorList>
            <person name="Goeker M."/>
        </authorList>
    </citation>
    <scope>NUCLEOTIDE SEQUENCE [LARGE SCALE GENOMIC DNA]</scope>
    <source>
        <strain evidence="7 8">DSM 22548</strain>
    </source>
</reference>
<dbReference type="SUPFAM" id="SSF47729">
    <property type="entry name" value="IHF-like DNA-binding proteins"/>
    <property type="match status" value="1"/>
</dbReference>
<dbReference type="Pfam" id="PF00216">
    <property type="entry name" value="Bac_DNA_binding"/>
    <property type="match status" value="1"/>
</dbReference>
<comment type="caution">
    <text evidence="7">The sequence shown here is derived from an EMBL/GenBank/DDBJ whole genome shotgun (WGS) entry which is preliminary data.</text>
</comment>
<dbReference type="InterPro" id="IPR010992">
    <property type="entry name" value="IHF-like_DNA-bd_dom_sf"/>
</dbReference>
<dbReference type="Gene3D" id="4.10.520.10">
    <property type="entry name" value="IHF-like DNA-binding proteins"/>
    <property type="match status" value="1"/>
</dbReference>
<feature type="region of interest" description="Disordered" evidence="4">
    <location>
        <begin position="295"/>
        <end position="341"/>
    </location>
</feature>
<dbReference type="AlphaFoldDB" id="A0A7W5UF60"/>
<keyword evidence="5" id="KW-0472">Membrane</keyword>
<dbReference type="GO" id="GO:0030527">
    <property type="term" value="F:structural constituent of chromatin"/>
    <property type="evidence" value="ECO:0007669"/>
    <property type="project" value="InterPro"/>
</dbReference>
<feature type="compositionally biased region" description="Pro residues" evidence="4">
    <location>
        <begin position="327"/>
        <end position="337"/>
    </location>
</feature>
<feature type="region of interest" description="Disordered" evidence="4">
    <location>
        <begin position="141"/>
        <end position="160"/>
    </location>
</feature>
<dbReference type="RefSeq" id="WP_183696993.1">
    <property type="nucleotide sequence ID" value="NZ_JACICA010000007.1"/>
</dbReference>
<accession>A0A7W5UF60</accession>